<dbReference type="KEGG" id="gtt:GUITHDRAFT_114258"/>
<dbReference type="AlphaFoldDB" id="L1IU22"/>
<feature type="domain" description="RWP-RK" evidence="6">
    <location>
        <begin position="1"/>
        <end position="69"/>
    </location>
</feature>
<evidence type="ECO:0000313" key="9">
    <source>
        <dbReference type="Proteomes" id="UP000011087"/>
    </source>
</evidence>
<proteinExistence type="predicted"/>
<gene>
    <name evidence="7" type="ORF">GUITHDRAFT_114258</name>
</gene>
<keyword evidence="4" id="KW-0539">Nucleus</keyword>
<dbReference type="Proteomes" id="UP000011087">
    <property type="component" value="Unassembled WGS sequence"/>
</dbReference>
<keyword evidence="3" id="KW-0804">Transcription</keyword>
<dbReference type="EnsemblProtists" id="EKX39761">
    <property type="protein sequence ID" value="EKX39761"/>
    <property type="gene ID" value="GUITHDRAFT_114258"/>
</dbReference>
<keyword evidence="2" id="KW-0238">DNA-binding</keyword>
<reference evidence="8" key="3">
    <citation type="submission" date="2015-06" db="UniProtKB">
        <authorList>
            <consortium name="EnsemblProtists"/>
        </authorList>
    </citation>
    <scope>IDENTIFICATION</scope>
</reference>
<dbReference type="PaxDb" id="55529-EKX39761"/>
<reference evidence="9" key="2">
    <citation type="submission" date="2012-11" db="EMBL/GenBank/DDBJ databases">
        <authorList>
            <person name="Kuo A."/>
            <person name="Curtis B.A."/>
            <person name="Tanifuji G."/>
            <person name="Burki F."/>
            <person name="Gruber A."/>
            <person name="Irimia M."/>
            <person name="Maruyama S."/>
            <person name="Arias M.C."/>
            <person name="Ball S.G."/>
            <person name="Gile G.H."/>
            <person name="Hirakawa Y."/>
            <person name="Hopkins J.F."/>
            <person name="Rensing S.A."/>
            <person name="Schmutz J."/>
            <person name="Symeonidi A."/>
            <person name="Elias M."/>
            <person name="Eveleigh R.J."/>
            <person name="Herman E.K."/>
            <person name="Klute M.J."/>
            <person name="Nakayama T."/>
            <person name="Obornik M."/>
            <person name="Reyes-Prieto A."/>
            <person name="Armbrust E.V."/>
            <person name="Aves S.J."/>
            <person name="Beiko R.G."/>
            <person name="Coutinho P."/>
            <person name="Dacks J.B."/>
            <person name="Durnford D.G."/>
            <person name="Fast N.M."/>
            <person name="Green B.R."/>
            <person name="Grisdale C."/>
            <person name="Hempe F."/>
            <person name="Henrissat B."/>
            <person name="Hoppner M.P."/>
            <person name="Ishida K.-I."/>
            <person name="Kim E."/>
            <person name="Koreny L."/>
            <person name="Kroth P.G."/>
            <person name="Liu Y."/>
            <person name="Malik S.-B."/>
            <person name="Maier U.G."/>
            <person name="McRose D."/>
            <person name="Mock T."/>
            <person name="Neilson J.A."/>
            <person name="Onodera N.T."/>
            <person name="Poole A.M."/>
            <person name="Pritham E.J."/>
            <person name="Richards T.A."/>
            <person name="Rocap G."/>
            <person name="Roy S.W."/>
            <person name="Sarai C."/>
            <person name="Schaack S."/>
            <person name="Shirato S."/>
            <person name="Slamovits C.H."/>
            <person name="Spencer D.F."/>
            <person name="Suzuki S."/>
            <person name="Worden A.Z."/>
            <person name="Zauner S."/>
            <person name="Barry K."/>
            <person name="Bell C."/>
            <person name="Bharti A.K."/>
            <person name="Crow J.A."/>
            <person name="Grimwood J."/>
            <person name="Kramer R."/>
            <person name="Lindquist E."/>
            <person name="Lucas S."/>
            <person name="Salamov A."/>
            <person name="McFadden G.I."/>
            <person name="Lane C.E."/>
            <person name="Keeling P.J."/>
            <person name="Gray M.W."/>
            <person name="Grigoriev I.V."/>
            <person name="Archibald J.M."/>
        </authorList>
    </citation>
    <scope>NUCLEOTIDE SEQUENCE</scope>
    <source>
        <strain evidence="9">CCMP2712</strain>
    </source>
</reference>
<dbReference type="GeneID" id="17296452"/>
<reference evidence="7 9" key="1">
    <citation type="journal article" date="2012" name="Nature">
        <title>Algal genomes reveal evolutionary mosaicism and the fate of nucleomorphs.</title>
        <authorList>
            <consortium name="DOE Joint Genome Institute"/>
            <person name="Curtis B.A."/>
            <person name="Tanifuji G."/>
            <person name="Burki F."/>
            <person name="Gruber A."/>
            <person name="Irimia M."/>
            <person name="Maruyama S."/>
            <person name="Arias M.C."/>
            <person name="Ball S.G."/>
            <person name="Gile G.H."/>
            <person name="Hirakawa Y."/>
            <person name="Hopkins J.F."/>
            <person name="Kuo A."/>
            <person name="Rensing S.A."/>
            <person name="Schmutz J."/>
            <person name="Symeonidi A."/>
            <person name="Elias M."/>
            <person name="Eveleigh R.J."/>
            <person name="Herman E.K."/>
            <person name="Klute M.J."/>
            <person name="Nakayama T."/>
            <person name="Obornik M."/>
            <person name="Reyes-Prieto A."/>
            <person name="Armbrust E.V."/>
            <person name="Aves S.J."/>
            <person name="Beiko R.G."/>
            <person name="Coutinho P."/>
            <person name="Dacks J.B."/>
            <person name="Durnford D.G."/>
            <person name="Fast N.M."/>
            <person name="Green B.R."/>
            <person name="Grisdale C.J."/>
            <person name="Hempel F."/>
            <person name="Henrissat B."/>
            <person name="Hoppner M.P."/>
            <person name="Ishida K."/>
            <person name="Kim E."/>
            <person name="Koreny L."/>
            <person name="Kroth P.G."/>
            <person name="Liu Y."/>
            <person name="Malik S.B."/>
            <person name="Maier U.G."/>
            <person name="McRose D."/>
            <person name="Mock T."/>
            <person name="Neilson J.A."/>
            <person name="Onodera N.T."/>
            <person name="Poole A.M."/>
            <person name="Pritham E.J."/>
            <person name="Richards T.A."/>
            <person name="Rocap G."/>
            <person name="Roy S.W."/>
            <person name="Sarai C."/>
            <person name="Schaack S."/>
            <person name="Shirato S."/>
            <person name="Slamovits C.H."/>
            <person name="Spencer D.F."/>
            <person name="Suzuki S."/>
            <person name="Worden A.Z."/>
            <person name="Zauner S."/>
            <person name="Barry K."/>
            <person name="Bell C."/>
            <person name="Bharti A.K."/>
            <person name="Crow J.A."/>
            <person name="Grimwood J."/>
            <person name="Kramer R."/>
            <person name="Lindquist E."/>
            <person name="Lucas S."/>
            <person name="Salamov A."/>
            <person name="McFadden G.I."/>
            <person name="Lane C.E."/>
            <person name="Keeling P.J."/>
            <person name="Gray M.W."/>
            <person name="Grigoriev I.V."/>
            <person name="Archibald J.M."/>
        </authorList>
    </citation>
    <scope>NUCLEOTIDE SEQUENCE</scope>
    <source>
        <strain evidence="7 9">CCMP2712</strain>
    </source>
</reference>
<keyword evidence="1" id="KW-0805">Transcription regulation</keyword>
<evidence type="ECO:0000256" key="5">
    <source>
        <dbReference type="SAM" id="MobiDB-lite"/>
    </source>
</evidence>
<feature type="region of interest" description="Disordered" evidence="5">
    <location>
        <begin position="46"/>
        <end position="118"/>
    </location>
</feature>
<dbReference type="EMBL" id="JH993037">
    <property type="protein sequence ID" value="EKX39761.1"/>
    <property type="molecule type" value="Genomic_DNA"/>
</dbReference>
<sequence length="167" mass="18272">MRQEDVADMLSSFFTHAATSQGISLTSLKSACRRLGIARWPYMRSGSSRLRSGASSPTDSDLTETSASMPSMNEVSCMHSSIEESCEVHSHVIPSSAEDVEERGSSSSADDSHVGLEPTEDQLCEPSIATVSSLAPSLDLFEGEEVPLEESWMTWFVYENEEKKVEL</sequence>
<dbReference type="HOGENOM" id="CLU_092984_0_1_1"/>
<dbReference type="InterPro" id="IPR003035">
    <property type="entry name" value="RWP-RK_dom"/>
</dbReference>
<name>L1IU22_GUITC</name>
<evidence type="ECO:0000256" key="1">
    <source>
        <dbReference type="ARBA" id="ARBA00023015"/>
    </source>
</evidence>
<dbReference type="PROSITE" id="PS51519">
    <property type="entry name" value="RWP_RK"/>
    <property type="match status" value="1"/>
</dbReference>
<feature type="compositionally biased region" description="Low complexity" evidence="5">
    <location>
        <begin position="46"/>
        <end position="56"/>
    </location>
</feature>
<evidence type="ECO:0000256" key="3">
    <source>
        <dbReference type="ARBA" id="ARBA00023163"/>
    </source>
</evidence>
<dbReference type="Pfam" id="PF02042">
    <property type="entry name" value="RWP-RK"/>
    <property type="match status" value="1"/>
</dbReference>
<dbReference type="GO" id="GO:0003677">
    <property type="term" value="F:DNA binding"/>
    <property type="evidence" value="ECO:0007669"/>
    <property type="project" value="UniProtKB-KW"/>
</dbReference>
<protein>
    <recommendedName>
        <fullName evidence="6">RWP-RK domain-containing protein</fullName>
    </recommendedName>
</protein>
<dbReference type="RefSeq" id="XP_005826741.1">
    <property type="nucleotide sequence ID" value="XM_005826684.1"/>
</dbReference>
<evidence type="ECO:0000256" key="4">
    <source>
        <dbReference type="ARBA" id="ARBA00023242"/>
    </source>
</evidence>
<organism evidence="7">
    <name type="scientific">Guillardia theta (strain CCMP2712)</name>
    <name type="common">Cryptophyte</name>
    <dbReference type="NCBI Taxonomy" id="905079"/>
    <lineage>
        <taxon>Eukaryota</taxon>
        <taxon>Cryptophyceae</taxon>
        <taxon>Pyrenomonadales</taxon>
        <taxon>Geminigeraceae</taxon>
        <taxon>Guillardia</taxon>
    </lineage>
</organism>
<accession>L1IU22</accession>
<feature type="compositionally biased region" description="Polar residues" evidence="5">
    <location>
        <begin position="57"/>
        <end position="74"/>
    </location>
</feature>
<evidence type="ECO:0000313" key="7">
    <source>
        <dbReference type="EMBL" id="EKX39761.1"/>
    </source>
</evidence>
<evidence type="ECO:0000259" key="6">
    <source>
        <dbReference type="PROSITE" id="PS51519"/>
    </source>
</evidence>
<evidence type="ECO:0000256" key="2">
    <source>
        <dbReference type="ARBA" id="ARBA00023125"/>
    </source>
</evidence>
<evidence type="ECO:0000313" key="8">
    <source>
        <dbReference type="EnsemblProtists" id="EKX39761"/>
    </source>
</evidence>
<keyword evidence="9" id="KW-1185">Reference proteome</keyword>